<evidence type="ECO:0000313" key="2">
    <source>
        <dbReference type="Proteomes" id="UP001140949"/>
    </source>
</evidence>
<evidence type="ECO:0000313" key="1">
    <source>
        <dbReference type="EMBL" id="KAJ6797923.1"/>
    </source>
</evidence>
<name>A0AAX6E1U2_IRIPA</name>
<proteinExistence type="predicted"/>
<dbReference type="EMBL" id="JANAVB010040619">
    <property type="protein sequence ID" value="KAJ6797923.1"/>
    <property type="molecule type" value="Genomic_DNA"/>
</dbReference>
<gene>
    <name evidence="1" type="ORF">M6B38_215050</name>
</gene>
<sequence length="89" mass="9814">MAIRMRMMVLLSFPYLALYVFFLDKLHIVAWSWTTCRQGGFSNGIPGPWNPVRPRGNQCRSSGSAEVVARYTGLVVGLATCTGKGAVYL</sequence>
<accession>A0AAX6E1U2</accession>
<protein>
    <recommendedName>
        <fullName evidence="3">Secreted protein</fullName>
    </recommendedName>
</protein>
<reference evidence="1" key="2">
    <citation type="submission" date="2023-04" db="EMBL/GenBank/DDBJ databases">
        <authorList>
            <person name="Bruccoleri R.E."/>
            <person name="Oakeley E.J."/>
            <person name="Faust A.-M."/>
            <person name="Dessus-Babus S."/>
            <person name="Altorfer M."/>
            <person name="Burckhardt D."/>
            <person name="Oertli M."/>
            <person name="Naumann U."/>
            <person name="Petersen F."/>
            <person name="Wong J."/>
        </authorList>
    </citation>
    <scope>NUCLEOTIDE SEQUENCE</scope>
    <source>
        <strain evidence="1">GSM-AAB239-AS_SAM_17_03QT</strain>
        <tissue evidence="1">Leaf</tissue>
    </source>
</reference>
<organism evidence="1 2">
    <name type="scientific">Iris pallida</name>
    <name type="common">Sweet iris</name>
    <dbReference type="NCBI Taxonomy" id="29817"/>
    <lineage>
        <taxon>Eukaryota</taxon>
        <taxon>Viridiplantae</taxon>
        <taxon>Streptophyta</taxon>
        <taxon>Embryophyta</taxon>
        <taxon>Tracheophyta</taxon>
        <taxon>Spermatophyta</taxon>
        <taxon>Magnoliopsida</taxon>
        <taxon>Liliopsida</taxon>
        <taxon>Asparagales</taxon>
        <taxon>Iridaceae</taxon>
        <taxon>Iridoideae</taxon>
        <taxon>Irideae</taxon>
        <taxon>Iris</taxon>
    </lineage>
</organism>
<evidence type="ECO:0008006" key="3">
    <source>
        <dbReference type="Google" id="ProtNLM"/>
    </source>
</evidence>
<keyword evidence="2" id="KW-1185">Reference proteome</keyword>
<dbReference type="AlphaFoldDB" id="A0AAX6E1U2"/>
<dbReference type="Proteomes" id="UP001140949">
    <property type="component" value="Unassembled WGS sequence"/>
</dbReference>
<reference evidence="1" key="1">
    <citation type="journal article" date="2023" name="GigaByte">
        <title>Genome assembly of the bearded iris, Iris pallida Lam.</title>
        <authorList>
            <person name="Bruccoleri R.E."/>
            <person name="Oakeley E.J."/>
            <person name="Faust A.M.E."/>
            <person name="Altorfer M."/>
            <person name="Dessus-Babus S."/>
            <person name="Burckhardt D."/>
            <person name="Oertli M."/>
            <person name="Naumann U."/>
            <person name="Petersen F."/>
            <person name="Wong J."/>
        </authorList>
    </citation>
    <scope>NUCLEOTIDE SEQUENCE</scope>
    <source>
        <strain evidence="1">GSM-AAB239-AS_SAM_17_03QT</strain>
    </source>
</reference>
<comment type="caution">
    <text evidence="1">The sequence shown here is derived from an EMBL/GenBank/DDBJ whole genome shotgun (WGS) entry which is preliminary data.</text>
</comment>